<dbReference type="GO" id="GO:0005634">
    <property type="term" value="C:nucleus"/>
    <property type="evidence" value="ECO:0007669"/>
    <property type="project" value="UniProtKB-SubCell"/>
</dbReference>
<dbReference type="GO" id="GO:0005525">
    <property type="term" value="F:GTP binding"/>
    <property type="evidence" value="ECO:0007669"/>
    <property type="project" value="UniProtKB-KW"/>
</dbReference>
<dbReference type="AlphaFoldDB" id="A0A6A5YZT7"/>
<gene>
    <name evidence="14" type="ORF">BDV96DRAFT_497337</name>
</gene>
<dbReference type="Pfam" id="PF01331">
    <property type="entry name" value="mRNA_cap_enzyme"/>
    <property type="match status" value="1"/>
</dbReference>
<dbReference type="PANTHER" id="PTHR10367">
    <property type="entry name" value="MRNA-CAPPING ENZYME"/>
    <property type="match status" value="1"/>
</dbReference>
<evidence type="ECO:0000256" key="3">
    <source>
        <dbReference type="ARBA" id="ARBA00022664"/>
    </source>
</evidence>
<keyword evidence="15" id="KW-1185">Reference proteome</keyword>
<dbReference type="GO" id="GO:0005524">
    <property type="term" value="F:ATP binding"/>
    <property type="evidence" value="ECO:0007669"/>
    <property type="project" value="InterPro"/>
</dbReference>
<keyword evidence="6" id="KW-0547">Nucleotide-binding</keyword>
<evidence type="ECO:0000256" key="9">
    <source>
        <dbReference type="ARBA" id="ARBA00023242"/>
    </source>
</evidence>
<name>A0A6A5YZT7_9PLEO</name>
<evidence type="ECO:0000313" key="15">
    <source>
        <dbReference type="Proteomes" id="UP000799770"/>
    </source>
</evidence>
<feature type="compositionally biased region" description="Basic and acidic residues" evidence="11">
    <location>
        <begin position="379"/>
        <end position="389"/>
    </location>
</feature>
<keyword evidence="4" id="KW-0808">Transferase</keyword>
<comment type="subcellular location">
    <subcellularLocation>
        <location evidence="1">Nucleus</location>
    </subcellularLocation>
</comment>
<dbReference type="Gene3D" id="3.30.470.30">
    <property type="entry name" value="DNA ligase/mRNA capping enzyme"/>
    <property type="match status" value="1"/>
</dbReference>
<dbReference type="PANTHER" id="PTHR10367:SF17">
    <property type="entry name" value="MRNA-CAPPING ENZYME"/>
    <property type="match status" value="1"/>
</dbReference>
<dbReference type="InterPro" id="IPR001339">
    <property type="entry name" value="mRNA_cap_enzyme_adenylation"/>
</dbReference>
<keyword evidence="7" id="KW-0506">mRNA capping</keyword>
<evidence type="ECO:0000256" key="10">
    <source>
        <dbReference type="ARBA" id="ARBA00044624"/>
    </source>
</evidence>
<feature type="domain" description="mRNA capping enzyme adenylation" evidence="12">
    <location>
        <begin position="45"/>
        <end position="245"/>
    </location>
</feature>
<dbReference type="Gene3D" id="2.40.50.140">
    <property type="entry name" value="Nucleic acid-binding proteins"/>
    <property type="match status" value="1"/>
</dbReference>
<evidence type="ECO:0000256" key="11">
    <source>
        <dbReference type="SAM" id="MobiDB-lite"/>
    </source>
</evidence>
<dbReference type="SUPFAM" id="SSF50249">
    <property type="entry name" value="Nucleic acid-binding proteins"/>
    <property type="match status" value="1"/>
</dbReference>
<evidence type="ECO:0000256" key="6">
    <source>
        <dbReference type="ARBA" id="ARBA00022741"/>
    </source>
</evidence>
<evidence type="ECO:0000313" key="14">
    <source>
        <dbReference type="EMBL" id="KAF2112665.1"/>
    </source>
</evidence>
<dbReference type="Proteomes" id="UP000799770">
    <property type="component" value="Unassembled WGS sequence"/>
</dbReference>
<dbReference type="EMBL" id="ML977330">
    <property type="protein sequence ID" value="KAF2112665.1"/>
    <property type="molecule type" value="Genomic_DNA"/>
</dbReference>
<dbReference type="InterPro" id="IPR013846">
    <property type="entry name" value="mRNA_cap_enzyme_C"/>
</dbReference>
<feature type="domain" description="mRNA capping enzyme C-terminal" evidence="13">
    <location>
        <begin position="249"/>
        <end position="374"/>
    </location>
</feature>
<keyword evidence="8" id="KW-0342">GTP-binding</keyword>
<dbReference type="InterPro" id="IPR012340">
    <property type="entry name" value="NA-bd_OB-fold"/>
</dbReference>
<accession>A0A6A5YZT7</accession>
<dbReference type="GO" id="GO:0004484">
    <property type="term" value="F:mRNA guanylyltransferase activity"/>
    <property type="evidence" value="ECO:0007669"/>
    <property type="project" value="UniProtKB-EC"/>
</dbReference>
<keyword evidence="3" id="KW-0507">mRNA processing</keyword>
<reference evidence="14" key="1">
    <citation type="journal article" date="2020" name="Stud. Mycol.">
        <title>101 Dothideomycetes genomes: a test case for predicting lifestyles and emergence of pathogens.</title>
        <authorList>
            <person name="Haridas S."/>
            <person name="Albert R."/>
            <person name="Binder M."/>
            <person name="Bloem J."/>
            <person name="Labutti K."/>
            <person name="Salamov A."/>
            <person name="Andreopoulos B."/>
            <person name="Baker S."/>
            <person name="Barry K."/>
            <person name="Bills G."/>
            <person name="Bluhm B."/>
            <person name="Cannon C."/>
            <person name="Castanera R."/>
            <person name="Culley D."/>
            <person name="Daum C."/>
            <person name="Ezra D."/>
            <person name="Gonzalez J."/>
            <person name="Henrissat B."/>
            <person name="Kuo A."/>
            <person name="Liang C."/>
            <person name="Lipzen A."/>
            <person name="Lutzoni F."/>
            <person name="Magnuson J."/>
            <person name="Mondo S."/>
            <person name="Nolan M."/>
            <person name="Ohm R."/>
            <person name="Pangilinan J."/>
            <person name="Park H.-J."/>
            <person name="Ramirez L."/>
            <person name="Alfaro M."/>
            <person name="Sun H."/>
            <person name="Tritt A."/>
            <person name="Yoshinaga Y."/>
            <person name="Zwiers L.-H."/>
            <person name="Turgeon B."/>
            <person name="Goodwin S."/>
            <person name="Spatafora J."/>
            <person name="Crous P."/>
            <person name="Grigoriev I."/>
        </authorList>
    </citation>
    <scope>NUCLEOTIDE SEQUENCE</scope>
    <source>
        <strain evidence="14">CBS 627.86</strain>
    </source>
</reference>
<evidence type="ECO:0000256" key="8">
    <source>
        <dbReference type="ARBA" id="ARBA00023134"/>
    </source>
</evidence>
<evidence type="ECO:0000256" key="7">
    <source>
        <dbReference type="ARBA" id="ARBA00023042"/>
    </source>
</evidence>
<dbReference type="InterPro" id="IPR051029">
    <property type="entry name" value="mRNA_Capping_Enz/RNA_Phosphat"/>
</dbReference>
<evidence type="ECO:0000256" key="5">
    <source>
        <dbReference type="ARBA" id="ARBA00022695"/>
    </source>
</evidence>
<evidence type="ECO:0000256" key="2">
    <source>
        <dbReference type="ARBA" id="ARBA00012475"/>
    </source>
</evidence>
<dbReference type="Pfam" id="PF03919">
    <property type="entry name" value="mRNA_cap_C"/>
    <property type="match status" value="1"/>
</dbReference>
<dbReference type="SUPFAM" id="SSF56091">
    <property type="entry name" value="DNA ligase/mRNA capping enzyme, catalytic domain"/>
    <property type="match status" value="1"/>
</dbReference>
<comment type="catalytic activity">
    <reaction evidence="10">
        <text>a 5'-end diphospho-ribonucleoside in mRNA + GTP + H(+) = a 5'-end (5'-triphosphoguanosine)-ribonucleoside in mRNA + diphosphate</text>
        <dbReference type="Rhea" id="RHEA:67012"/>
        <dbReference type="Rhea" id="RHEA-COMP:17165"/>
        <dbReference type="Rhea" id="RHEA-COMP:17166"/>
        <dbReference type="ChEBI" id="CHEBI:15378"/>
        <dbReference type="ChEBI" id="CHEBI:33019"/>
        <dbReference type="ChEBI" id="CHEBI:37565"/>
        <dbReference type="ChEBI" id="CHEBI:167616"/>
        <dbReference type="ChEBI" id="CHEBI:167617"/>
        <dbReference type="EC" id="2.7.7.50"/>
    </reaction>
    <physiologicalReaction direction="left-to-right" evidence="10">
        <dbReference type="Rhea" id="RHEA:67013"/>
    </physiologicalReaction>
</comment>
<protein>
    <recommendedName>
        <fullName evidence="2">mRNA guanylyltransferase</fullName>
        <ecNumber evidence="2">2.7.7.50</ecNumber>
    </recommendedName>
</protein>
<sequence length="419" mass="48554">MANGHAPSVPPLIPGRKIEEPFVGQLREVVADLLERNTTRFAGAQPVSFARQHLSEIQRSDYFVCEKTDGIRVLLFLYYTPDLEPVTFFIDRKNDFYEVTPPLRIPYHALPDDDDKFLYNTILDGELVHNQHEGEAHPRLIYYTFDCLVLDGSPKLWLRPYEKRLAYMNSKVIQVKKASEKTAAAQGRPRPPFEITEKQNYNTYRVKMVLKEVLPKLPHGNDGLIFACKNTPYVFGTDDHILKWKPAHENTIDFKLRLGKFPEVMPPDGSEPYTDWDAKPDRFELLVQHDRRDYRAWDNLAVSDKEWEELKGLEERLDGRIIECYREDVSGQWKYKKDGTAPRWRDDKQDANHISTVNKVLASIKDPVTEAELVASQEETLRRRERDLAKQGQVSAPPPGWQSAEHADKKRKFSEVNGH</sequence>
<evidence type="ECO:0000256" key="1">
    <source>
        <dbReference type="ARBA" id="ARBA00004123"/>
    </source>
</evidence>
<evidence type="ECO:0000256" key="4">
    <source>
        <dbReference type="ARBA" id="ARBA00022679"/>
    </source>
</evidence>
<dbReference type="GO" id="GO:0006370">
    <property type="term" value="P:7-methylguanosine mRNA capping"/>
    <property type="evidence" value="ECO:0007669"/>
    <property type="project" value="UniProtKB-KW"/>
</dbReference>
<keyword evidence="5" id="KW-0548">Nucleotidyltransferase</keyword>
<proteinExistence type="predicted"/>
<dbReference type="OrthoDB" id="200924at2759"/>
<organism evidence="14 15">
    <name type="scientific">Lophiotrema nucula</name>
    <dbReference type="NCBI Taxonomy" id="690887"/>
    <lineage>
        <taxon>Eukaryota</taxon>
        <taxon>Fungi</taxon>
        <taxon>Dikarya</taxon>
        <taxon>Ascomycota</taxon>
        <taxon>Pezizomycotina</taxon>
        <taxon>Dothideomycetes</taxon>
        <taxon>Pleosporomycetidae</taxon>
        <taxon>Pleosporales</taxon>
        <taxon>Lophiotremataceae</taxon>
        <taxon>Lophiotrema</taxon>
    </lineage>
</organism>
<dbReference type="CDD" id="cd07895">
    <property type="entry name" value="Adenylation_mRNA_capping"/>
    <property type="match status" value="1"/>
</dbReference>
<feature type="region of interest" description="Disordered" evidence="11">
    <location>
        <begin position="375"/>
        <end position="419"/>
    </location>
</feature>
<evidence type="ECO:0000259" key="12">
    <source>
        <dbReference type="Pfam" id="PF01331"/>
    </source>
</evidence>
<dbReference type="EC" id="2.7.7.50" evidence="2"/>
<keyword evidence="9" id="KW-0539">Nucleus</keyword>
<evidence type="ECO:0000259" key="13">
    <source>
        <dbReference type="Pfam" id="PF03919"/>
    </source>
</evidence>